<evidence type="ECO:0000259" key="1">
    <source>
        <dbReference type="Pfam" id="PF12697"/>
    </source>
</evidence>
<dbReference type="GO" id="GO:0016020">
    <property type="term" value="C:membrane"/>
    <property type="evidence" value="ECO:0007669"/>
    <property type="project" value="TreeGrafter"/>
</dbReference>
<dbReference type="InterPro" id="IPR050266">
    <property type="entry name" value="AB_hydrolase_sf"/>
</dbReference>
<keyword evidence="2" id="KW-0378">Hydrolase</keyword>
<dbReference type="InterPro" id="IPR000073">
    <property type="entry name" value="AB_hydrolase_1"/>
</dbReference>
<sequence>MKIIVSGLATEYTDEGEGPALLFLPGWMNTLHTFDELALLLASKYRIIRLDFPGFGGGTEFPPLDWHVGDYASFVRNFTAKIGLTSYVLVGHSFGGRVAIKGVAQGILRPSRLILVASAGVAMHRTSRNHFLTLIAKVGKGLMHIPPFFIWRGYLRKKLYERLGSDYLAAGALSRIYLNTIKEDLTEYARKISIPTLLIWGSEDNMTPLKDGKLFAELIPDSKIEIFTGIGHSPHRDCPHEVSRLITEFLA</sequence>
<dbReference type="EMBL" id="LCPV01000028">
    <property type="protein sequence ID" value="KKW06683.1"/>
    <property type="molecule type" value="Genomic_DNA"/>
</dbReference>
<feature type="domain" description="AB hydrolase-1" evidence="1">
    <location>
        <begin position="21"/>
        <end position="244"/>
    </location>
</feature>
<gene>
    <name evidence="2" type="ORF">UY39_C0028G0011</name>
</gene>
<evidence type="ECO:0000313" key="3">
    <source>
        <dbReference type="Proteomes" id="UP000034589"/>
    </source>
</evidence>
<dbReference type="Gene3D" id="3.40.50.1820">
    <property type="entry name" value="alpha/beta hydrolase"/>
    <property type="match status" value="1"/>
</dbReference>
<dbReference type="Pfam" id="PF12697">
    <property type="entry name" value="Abhydrolase_6"/>
    <property type="match status" value="1"/>
</dbReference>
<dbReference type="PANTHER" id="PTHR43798:SF33">
    <property type="entry name" value="HYDROLASE, PUTATIVE (AFU_ORTHOLOGUE AFUA_2G14860)-RELATED"/>
    <property type="match status" value="1"/>
</dbReference>
<reference evidence="2 3" key="1">
    <citation type="journal article" date="2015" name="Nature">
        <title>rRNA introns, odd ribosomes, and small enigmatic genomes across a large radiation of phyla.</title>
        <authorList>
            <person name="Brown C.T."/>
            <person name="Hug L.A."/>
            <person name="Thomas B.C."/>
            <person name="Sharon I."/>
            <person name="Castelle C.J."/>
            <person name="Singh A."/>
            <person name="Wilkins M.J."/>
            <person name="Williams K.H."/>
            <person name="Banfield J.F."/>
        </authorList>
    </citation>
    <scope>NUCLEOTIDE SEQUENCE [LARGE SCALE GENOMIC DNA]</scope>
</reference>
<dbReference type="GO" id="GO:0016787">
    <property type="term" value="F:hydrolase activity"/>
    <property type="evidence" value="ECO:0007669"/>
    <property type="project" value="UniProtKB-KW"/>
</dbReference>
<comment type="caution">
    <text evidence="2">The sequence shown here is derived from an EMBL/GenBank/DDBJ whole genome shotgun (WGS) entry which is preliminary data.</text>
</comment>
<dbReference type="AlphaFoldDB" id="A0A0G1VJL6"/>
<evidence type="ECO:0000313" key="2">
    <source>
        <dbReference type="EMBL" id="KKW06683.1"/>
    </source>
</evidence>
<dbReference type="InterPro" id="IPR029058">
    <property type="entry name" value="AB_hydrolase_fold"/>
</dbReference>
<dbReference type="PRINTS" id="PR00111">
    <property type="entry name" value="ABHYDROLASE"/>
</dbReference>
<proteinExistence type="predicted"/>
<organism evidence="2 3">
    <name type="scientific">Candidatus Kaiserbacteria bacterium GW2011_GWC2_49_12</name>
    <dbReference type="NCBI Taxonomy" id="1618675"/>
    <lineage>
        <taxon>Bacteria</taxon>
        <taxon>Candidatus Kaiseribacteriota</taxon>
    </lineage>
</organism>
<dbReference type="Proteomes" id="UP000034589">
    <property type="component" value="Unassembled WGS sequence"/>
</dbReference>
<dbReference type="SUPFAM" id="SSF53474">
    <property type="entry name" value="alpha/beta-Hydrolases"/>
    <property type="match status" value="1"/>
</dbReference>
<accession>A0A0G1VJL6</accession>
<name>A0A0G1VJL6_9BACT</name>
<dbReference type="PANTHER" id="PTHR43798">
    <property type="entry name" value="MONOACYLGLYCEROL LIPASE"/>
    <property type="match status" value="1"/>
</dbReference>
<protein>
    <submittedName>
        <fullName evidence="2">Alpha/beta hydrolase family protein</fullName>
    </submittedName>
</protein>